<sequence length="244" mass="27926">MNFNKNGWPDNVEMVPALRREVEARKEAMAQMEQEIQKLQAREQHLMATNESRMTQITDLTAELREKNKSAAVNEKDRNRLISQLDASKRETAEFRAMIRKKDSEISLLQGTREILQKKQTSIGRYYVAKINAKDNKIHLARKANDMYSALINQTKQDQTNFFKKLKDFLEVGLLAVVNSRVNELHLKTAQLLDTEERIKKINRAVVALRNHMQAKKALTAVTTPVTANINANDEAMDFESGTA</sequence>
<reference evidence="2 3" key="1">
    <citation type="submission" date="2022-04" db="EMBL/GenBank/DDBJ databases">
        <title>Chromosome-level reference genomes for two strains of Caenorhabditis briggsae: an improved platform for comparative genomics.</title>
        <authorList>
            <person name="Stevens L."/>
            <person name="Andersen E."/>
        </authorList>
    </citation>
    <scope>NUCLEOTIDE SEQUENCE [LARGE SCALE GENOMIC DNA]</scope>
    <source>
        <strain evidence="2">VX34</strain>
        <tissue evidence="2">Whole-organism</tissue>
    </source>
</reference>
<evidence type="ECO:0000256" key="1">
    <source>
        <dbReference type="SAM" id="Coils"/>
    </source>
</evidence>
<name>A0AAE9JTW2_CAEBR</name>
<dbReference type="Proteomes" id="UP000829354">
    <property type="component" value="Chromosome X"/>
</dbReference>
<evidence type="ECO:0000313" key="2">
    <source>
        <dbReference type="EMBL" id="UMM44379.1"/>
    </source>
</evidence>
<dbReference type="AlphaFoldDB" id="A0AAE9JTW2"/>
<accession>A0AAE9JTW2</accession>
<evidence type="ECO:0000313" key="3">
    <source>
        <dbReference type="Proteomes" id="UP000829354"/>
    </source>
</evidence>
<keyword evidence="1" id="KW-0175">Coiled coil</keyword>
<gene>
    <name evidence="2" type="ORF">L5515_019537</name>
</gene>
<proteinExistence type="predicted"/>
<protein>
    <submittedName>
        <fullName evidence="2">Uncharacterized protein</fullName>
    </submittedName>
</protein>
<dbReference type="EMBL" id="CP092625">
    <property type="protein sequence ID" value="UMM44379.1"/>
    <property type="molecule type" value="Genomic_DNA"/>
</dbReference>
<keyword evidence="3" id="KW-1185">Reference proteome</keyword>
<feature type="coiled-coil region" evidence="1">
    <location>
        <begin position="15"/>
        <end position="49"/>
    </location>
</feature>
<organism evidence="2 3">
    <name type="scientific">Caenorhabditis briggsae</name>
    <dbReference type="NCBI Taxonomy" id="6238"/>
    <lineage>
        <taxon>Eukaryota</taxon>
        <taxon>Metazoa</taxon>
        <taxon>Ecdysozoa</taxon>
        <taxon>Nematoda</taxon>
        <taxon>Chromadorea</taxon>
        <taxon>Rhabditida</taxon>
        <taxon>Rhabditina</taxon>
        <taxon>Rhabditomorpha</taxon>
        <taxon>Rhabditoidea</taxon>
        <taxon>Rhabditidae</taxon>
        <taxon>Peloderinae</taxon>
        <taxon>Caenorhabditis</taxon>
    </lineage>
</organism>